<evidence type="ECO:0000313" key="2">
    <source>
        <dbReference type="Proteomes" id="UP000185639"/>
    </source>
</evidence>
<dbReference type="OrthoDB" id="9156927at2"/>
<proteinExistence type="predicted"/>
<evidence type="ECO:0000313" key="1">
    <source>
        <dbReference type="EMBL" id="SIT18393.1"/>
    </source>
</evidence>
<accession>A0A1N7Q6B9</accession>
<protein>
    <recommendedName>
        <fullName evidence="3">Phospholipase C accessory protein PlcR</fullName>
    </recommendedName>
</protein>
<dbReference type="Proteomes" id="UP000185639">
    <property type="component" value="Unassembled WGS sequence"/>
</dbReference>
<evidence type="ECO:0008006" key="3">
    <source>
        <dbReference type="Google" id="ProtNLM"/>
    </source>
</evidence>
<sequence>MLKIAIAAGVITIGGLVYYTGFGGMQSLKASVEPTHATQTMPAPEYTTEELAAMSPDQLIQMQKDALASAKASASDVEELERIERRPDFVSPAEWMMLQAVAAKKANPQTELLRLVNLLRFNKQLEALDKTSDSDERNVLIEAVLAQLPKRIENQEMSVEKAQSIQLKLISQIYSDDDDVRARAAKEARRIGAEFTIKAS</sequence>
<gene>
    <name evidence="1" type="ORF">SAMN05421686_11444</name>
</gene>
<dbReference type="EMBL" id="FTOH01000014">
    <property type="protein sequence ID" value="SIT18393.1"/>
    <property type="molecule type" value="Genomic_DNA"/>
</dbReference>
<reference evidence="2" key="1">
    <citation type="submission" date="2017-01" db="EMBL/GenBank/DDBJ databases">
        <authorList>
            <person name="Varghese N."/>
            <person name="Submissions S."/>
        </authorList>
    </citation>
    <scope>NUCLEOTIDE SEQUENCE [LARGE SCALE GENOMIC DNA]</scope>
    <source>
        <strain evidence="2">DSM 24913</strain>
    </source>
</reference>
<dbReference type="STRING" id="484498.SAMN05421686_11444"/>
<name>A0A1N7Q6B9_9GAMM</name>
<dbReference type="RefSeq" id="WP_076517981.1">
    <property type="nucleotide sequence ID" value="NZ_FTOH01000014.1"/>
</dbReference>
<organism evidence="1 2">
    <name type="scientific">Thalassolituus maritimus</name>
    <dbReference type="NCBI Taxonomy" id="484498"/>
    <lineage>
        <taxon>Bacteria</taxon>
        <taxon>Pseudomonadati</taxon>
        <taxon>Pseudomonadota</taxon>
        <taxon>Gammaproteobacteria</taxon>
        <taxon>Oceanospirillales</taxon>
        <taxon>Oceanospirillaceae</taxon>
        <taxon>Thalassolituus</taxon>
    </lineage>
</organism>
<dbReference type="AlphaFoldDB" id="A0A1N7Q6B9"/>
<keyword evidence="2" id="KW-1185">Reference proteome</keyword>